<dbReference type="InterPro" id="IPR052816">
    <property type="entry name" value="Peroxisomal_Membrane_PEX28-32"/>
</dbReference>
<dbReference type="Pfam" id="PF06398">
    <property type="entry name" value="Pex24p"/>
    <property type="match status" value="2"/>
</dbReference>
<dbReference type="SMART" id="SM00693">
    <property type="entry name" value="DysFN"/>
    <property type="match status" value="1"/>
</dbReference>
<evidence type="ECO:0000256" key="3">
    <source>
        <dbReference type="ARBA" id="ARBA00022989"/>
    </source>
</evidence>
<dbReference type="PANTHER" id="PTHR28304">
    <property type="entry name" value="PEROXISOMAL MEMBRANE PROTEIN PEX29"/>
    <property type="match status" value="1"/>
</dbReference>
<dbReference type="EMBL" id="JANBUO010000559">
    <property type="protein sequence ID" value="KAJ2803176.1"/>
    <property type="molecule type" value="Genomic_DNA"/>
</dbReference>
<evidence type="ECO:0000256" key="1">
    <source>
        <dbReference type="ARBA" id="ARBA00004141"/>
    </source>
</evidence>
<keyword evidence="2 6" id="KW-0812">Transmembrane</keyword>
<sequence length="605" mass="66916">MVSHQAEQPLSLFQTLPANFMQFTAKLAPLSLLLHGATDIVFWRRPRSTIVAMCVYSMYCLRPNLLLATPLALMIAYIVFGYFNSECYQQDISDVGMTSVNGYQRESSADAPPRPRRLGSGLFGIMPLGGRRGPSARASTAPLPPPATRSQRSRPREQRREQTASPYPQINTSAWGGSSQRLNGATTAPPEQEISEEDTSRLGTSAGAAEQPLSNGHQRSHSSSSAYLVSSRTESSSHEIVSAPTSPKPRSLTRVQSDVAAMGIGNGAGGKGAIDLGALLGVASFGSAKYTMNVHTTQTMTGTYVGIYDWVAAHNHLVDWSHPTEARQILKMCIYAQLAVLVVVYLVPWYLLFLVGGNVGMLLLSPHVRAFGKIYGVELALYLHEWILDQPRRFRRRLMQTLVARWVVAFIRTFAGRRKRRHGPKSCSGGHATRSVAQFGSSGRFAQGSSDDDESAGSSDEAVSSGYLTPPLLTSHASTPVRRSRVVGVFENQRWWLAFGWIPRLGSNERAKWSDESGRRSFGSMKDFMPEDGFEWADEDGEWEIDRHWALPVHTDEDGWVYTDNFWRHPAPAPSAVRSYTRRRRWIRRVRPISRAGSGRATGTS</sequence>
<feature type="compositionally biased region" description="Polar residues" evidence="5">
    <location>
        <begin position="163"/>
        <end position="186"/>
    </location>
</feature>
<organism evidence="9 10">
    <name type="scientific">Coemansia guatemalensis</name>
    <dbReference type="NCBI Taxonomy" id="2761395"/>
    <lineage>
        <taxon>Eukaryota</taxon>
        <taxon>Fungi</taxon>
        <taxon>Fungi incertae sedis</taxon>
        <taxon>Zoopagomycota</taxon>
        <taxon>Kickxellomycotina</taxon>
        <taxon>Kickxellomycetes</taxon>
        <taxon>Kickxellales</taxon>
        <taxon>Kickxellaceae</taxon>
        <taxon>Coemansia</taxon>
    </lineage>
</organism>
<dbReference type="PANTHER" id="PTHR28304:SF2">
    <property type="entry name" value="PEROXISOMAL MEMBRANE PROTEIN PEX29"/>
    <property type="match status" value="1"/>
</dbReference>
<protein>
    <recommendedName>
        <fullName evidence="7 8">Peroxin/Ferlin domain-containing protein</fullName>
    </recommendedName>
</protein>
<dbReference type="OrthoDB" id="74314at2759"/>
<feature type="region of interest" description="Disordered" evidence="5">
    <location>
        <begin position="104"/>
        <end position="253"/>
    </location>
</feature>
<feature type="transmembrane region" description="Helical" evidence="6">
    <location>
        <begin position="334"/>
        <end position="364"/>
    </location>
</feature>
<reference evidence="9" key="1">
    <citation type="submission" date="2022-07" db="EMBL/GenBank/DDBJ databases">
        <title>Phylogenomic reconstructions and comparative analyses of Kickxellomycotina fungi.</title>
        <authorList>
            <person name="Reynolds N.K."/>
            <person name="Stajich J.E."/>
            <person name="Barry K."/>
            <person name="Grigoriev I.V."/>
            <person name="Crous P."/>
            <person name="Smith M.E."/>
        </authorList>
    </citation>
    <scope>NUCLEOTIDE SEQUENCE</scope>
    <source>
        <strain evidence="9">NRRL 1565</strain>
    </source>
</reference>
<evidence type="ECO:0000313" key="9">
    <source>
        <dbReference type="EMBL" id="KAJ2803176.1"/>
    </source>
</evidence>
<name>A0A9W8HWH3_9FUNG</name>
<dbReference type="Proteomes" id="UP001140094">
    <property type="component" value="Unassembled WGS sequence"/>
</dbReference>
<feature type="compositionally biased region" description="Low complexity" evidence="5">
    <location>
        <begin position="221"/>
        <end position="231"/>
    </location>
</feature>
<feature type="transmembrane region" description="Helical" evidence="6">
    <location>
        <begin position="64"/>
        <end position="83"/>
    </location>
</feature>
<comment type="subcellular location">
    <subcellularLocation>
        <location evidence="1">Membrane</location>
        <topology evidence="1">Multi-pass membrane protein</topology>
    </subcellularLocation>
</comment>
<gene>
    <name evidence="9" type="ORF">H4R20_002997</name>
</gene>
<keyword evidence="10" id="KW-1185">Reference proteome</keyword>
<dbReference type="GO" id="GO:0005778">
    <property type="term" value="C:peroxisomal membrane"/>
    <property type="evidence" value="ECO:0007669"/>
    <property type="project" value="TreeGrafter"/>
</dbReference>
<comment type="caution">
    <text evidence="9">The sequence shown here is derived from an EMBL/GenBank/DDBJ whole genome shotgun (WGS) entry which is preliminary data.</text>
</comment>
<feature type="domain" description="Peroxin/Ferlin" evidence="7">
    <location>
        <begin position="482"/>
        <end position="546"/>
    </location>
</feature>
<keyword evidence="4 6" id="KW-0472">Membrane</keyword>
<dbReference type="AlphaFoldDB" id="A0A9W8HWH3"/>
<dbReference type="GO" id="GO:0007031">
    <property type="term" value="P:peroxisome organization"/>
    <property type="evidence" value="ECO:0007669"/>
    <property type="project" value="UniProtKB-ARBA"/>
</dbReference>
<dbReference type="InterPro" id="IPR010482">
    <property type="entry name" value="TECPR1-like_DysF"/>
</dbReference>
<dbReference type="InterPro" id="IPR006614">
    <property type="entry name" value="Peroxin/Ferlin"/>
</dbReference>
<proteinExistence type="predicted"/>
<accession>A0A9W8HWH3</accession>
<evidence type="ECO:0000256" key="5">
    <source>
        <dbReference type="SAM" id="MobiDB-lite"/>
    </source>
</evidence>
<dbReference type="SMART" id="SM00694">
    <property type="entry name" value="DysFC"/>
    <property type="match status" value="1"/>
</dbReference>
<evidence type="ECO:0000256" key="2">
    <source>
        <dbReference type="ARBA" id="ARBA00022692"/>
    </source>
</evidence>
<evidence type="ECO:0000259" key="8">
    <source>
        <dbReference type="SMART" id="SM00694"/>
    </source>
</evidence>
<feature type="region of interest" description="Disordered" evidence="5">
    <location>
        <begin position="442"/>
        <end position="463"/>
    </location>
</feature>
<evidence type="ECO:0000259" key="7">
    <source>
        <dbReference type="SMART" id="SM00693"/>
    </source>
</evidence>
<feature type="domain" description="Peroxin/Ferlin" evidence="8">
    <location>
        <begin position="559"/>
        <end position="593"/>
    </location>
</feature>
<evidence type="ECO:0000313" key="10">
    <source>
        <dbReference type="Proteomes" id="UP001140094"/>
    </source>
</evidence>
<evidence type="ECO:0000256" key="4">
    <source>
        <dbReference type="ARBA" id="ARBA00023136"/>
    </source>
</evidence>
<evidence type="ECO:0000256" key="6">
    <source>
        <dbReference type="SAM" id="Phobius"/>
    </source>
</evidence>
<keyword evidence="3 6" id="KW-1133">Transmembrane helix</keyword>